<dbReference type="PANTHER" id="PTHR10458:SF22">
    <property type="entry name" value="PEPTIDE DEFORMYLASE"/>
    <property type="match status" value="1"/>
</dbReference>
<dbReference type="AlphaFoldDB" id="A0A0G0UGD2"/>
<reference evidence="3 4" key="1">
    <citation type="journal article" date="2015" name="Nature">
        <title>rRNA introns, odd ribosomes, and small enigmatic genomes across a large radiation of phyla.</title>
        <authorList>
            <person name="Brown C.T."/>
            <person name="Hug L.A."/>
            <person name="Thomas B.C."/>
            <person name="Sharon I."/>
            <person name="Castelle C.J."/>
            <person name="Singh A."/>
            <person name="Wilkins M.J."/>
            <person name="Williams K.H."/>
            <person name="Banfield J.F."/>
        </authorList>
    </citation>
    <scope>NUCLEOTIDE SEQUENCE [LARGE SCALE GENOMIC DNA]</scope>
</reference>
<proteinExistence type="inferred from homology"/>
<dbReference type="GO" id="GO:0006412">
    <property type="term" value="P:translation"/>
    <property type="evidence" value="ECO:0007669"/>
    <property type="project" value="UniProtKB-UniRule"/>
</dbReference>
<keyword evidence="2" id="KW-0479">Metal-binding</keyword>
<keyword evidence="2" id="KW-0408">Iron</keyword>
<sequence length="175" mass="19893">MKQKVITIPDDDKRLRQVSKEVKSFDKNLQKLIEDLTETLEAQTDPPGLGLSAPQIGILKRVFVGRIRSKIKGFVNPKILKLSRQEVTILEGCLSVPELYGHVARPAELDLESQDVRGRKSARHYKGLPARIIQHEVDHLNGVLFIDHVHTQNGKMFKVEKDKRGREQLLEVAYA</sequence>
<accession>A0A0G0UGD2</accession>
<dbReference type="Gene3D" id="3.90.45.10">
    <property type="entry name" value="Peptide deformylase"/>
    <property type="match status" value="1"/>
</dbReference>
<feature type="binding site" evidence="2">
    <location>
        <position position="93"/>
    </location>
    <ligand>
        <name>Fe cation</name>
        <dbReference type="ChEBI" id="CHEBI:24875"/>
    </ligand>
</feature>
<dbReference type="PANTHER" id="PTHR10458">
    <property type="entry name" value="PEPTIDE DEFORMYLASE"/>
    <property type="match status" value="1"/>
</dbReference>
<dbReference type="SUPFAM" id="SSF56420">
    <property type="entry name" value="Peptide deformylase"/>
    <property type="match status" value="1"/>
</dbReference>
<dbReference type="NCBIfam" id="NF001159">
    <property type="entry name" value="PRK00150.1-3"/>
    <property type="match status" value="1"/>
</dbReference>
<dbReference type="NCBIfam" id="TIGR00079">
    <property type="entry name" value="pept_deformyl"/>
    <property type="match status" value="1"/>
</dbReference>
<dbReference type="InterPro" id="IPR023635">
    <property type="entry name" value="Peptide_deformylase"/>
</dbReference>
<evidence type="ECO:0000256" key="1">
    <source>
        <dbReference type="ARBA" id="ARBA00010759"/>
    </source>
</evidence>
<dbReference type="PATRIC" id="fig|1618409.3.peg.253"/>
<dbReference type="CDD" id="cd00487">
    <property type="entry name" value="Pep_deformylase"/>
    <property type="match status" value="1"/>
</dbReference>
<dbReference type="Pfam" id="PF01327">
    <property type="entry name" value="Pep_deformylase"/>
    <property type="match status" value="1"/>
</dbReference>
<protein>
    <recommendedName>
        <fullName evidence="2">Peptide deformylase</fullName>
        <shortName evidence="2">PDF</shortName>
        <ecNumber evidence="2">3.5.1.88</ecNumber>
    </recommendedName>
    <alternativeName>
        <fullName evidence="2">Polypeptide deformylase</fullName>
    </alternativeName>
</protein>
<dbReference type="GO" id="GO:0046872">
    <property type="term" value="F:metal ion binding"/>
    <property type="evidence" value="ECO:0007669"/>
    <property type="project" value="UniProtKB-KW"/>
</dbReference>
<dbReference type="Proteomes" id="UP000034854">
    <property type="component" value="Unassembled WGS sequence"/>
</dbReference>
<keyword evidence="2" id="KW-0378">Hydrolase</keyword>
<dbReference type="PRINTS" id="PR01576">
    <property type="entry name" value="PDEFORMYLASE"/>
</dbReference>
<comment type="caution">
    <text evidence="3">The sequence shown here is derived from an EMBL/GenBank/DDBJ whole genome shotgun (WGS) entry which is preliminary data.</text>
</comment>
<feature type="active site" evidence="2">
    <location>
        <position position="136"/>
    </location>
</feature>
<comment type="cofactor">
    <cofactor evidence="2">
        <name>Fe(2+)</name>
        <dbReference type="ChEBI" id="CHEBI:29033"/>
    </cofactor>
    <text evidence="2">Binds 1 Fe(2+) ion.</text>
</comment>
<name>A0A0G0UGD2_9BACT</name>
<dbReference type="EC" id="3.5.1.88" evidence="2"/>
<dbReference type="PIRSF" id="PIRSF004749">
    <property type="entry name" value="Pep_def"/>
    <property type="match status" value="1"/>
</dbReference>
<gene>
    <name evidence="2" type="primary">def</name>
    <name evidence="3" type="ORF">UU34_C0002G0056</name>
</gene>
<dbReference type="GO" id="GO:0042586">
    <property type="term" value="F:peptide deformylase activity"/>
    <property type="evidence" value="ECO:0007669"/>
    <property type="project" value="UniProtKB-UniRule"/>
</dbReference>
<comment type="catalytic activity">
    <reaction evidence="2">
        <text>N-terminal N-formyl-L-methionyl-[peptide] + H2O = N-terminal L-methionyl-[peptide] + formate</text>
        <dbReference type="Rhea" id="RHEA:24420"/>
        <dbReference type="Rhea" id="RHEA-COMP:10639"/>
        <dbReference type="Rhea" id="RHEA-COMP:10640"/>
        <dbReference type="ChEBI" id="CHEBI:15377"/>
        <dbReference type="ChEBI" id="CHEBI:15740"/>
        <dbReference type="ChEBI" id="CHEBI:49298"/>
        <dbReference type="ChEBI" id="CHEBI:64731"/>
        <dbReference type="EC" id="3.5.1.88"/>
    </reaction>
</comment>
<evidence type="ECO:0000313" key="4">
    <source>
        <dbReference type="Proteomes" id="UP000034854"/>
    </source>
</evidence>
<feature type="binding site" evidence="2">
    <location>
        <position position="139"/>
    </location>
    <ligand>
        <name>Fe cation</name>
        <dbReference type="ChEBI" id="CHEBI:24875"/>
    </ligand>
</feature>
<dbReference type="HAMAP" id="MF_00163">
    <property type="entry name" value="Pep_deformylase"/>
    <property type="match status" value="1"/>
</dbReference>
<dbReference type="InterPro" id="IPR036821">
    <property type="entry name" value="Peptide_deformylase_sf"/>
</dbReference>
<evidence type="ECO:0000313" key="3">
    <source>
        <dbReference type="EMBL" id="KKR87939.1"/>
    </source>
</evidence>
<dbReference type="EMBL" id="LCAG01000002">
    <property type="protein sequence ID" value="KKR87939.1"/>
    <property type="molecule type" value="Genomic_DNA"/>
</dbReference>
<organism evidence="3 4">
    <name type="scientific">Candidatus Curtissbacteria bacterium GW2011_GWA1_41_11</name>
    <dbReference type="NCBI Taxonomy" id="1618409"/>
    <lineage>
        <taxon>Bacteria</taxon>
        <taxon>Candidatus Curtissiibacteriota</taxon>
    </lineage>
</organism>
<evidence type="ECO:0000256" key="2">
    <source>
        <dbReference type="HAMAP-Rule" id="MF_00163"/>
    </source>
</evidence>
<comment type="similarity">
    <text evidence="1 2">Belongs to the polypeptide deformylase family.</text>
</comment>
<feature type="binding site" evidence="2">
    <location>
        <position position="135"/>
    </location>
    <ligand>
        <name>Fe cation</name>
        <dbReference type="ChEBI" id="CHEBI:24875"/>
    </ligand>
</feature>
<comment type="function">
    <text evidence="2">Removes the formyl group from the N-terminal Met of newly synthesized proteins. Requires at least a dipeptide for an efficient rate of reaction. N-terminal L-methionine is a prerequisite for activity but the enzyme has broad specificity at other positions.</text>
</comment>
<keyword evidence="2" id="KW-0648">Protein biosynthesis</keyword>